<evidence type="ECO:0000259" key="1">
    <source>
        <dbReference type="Pfam" id="PF00724"/>
    </source>
</evidence>
<dbReference type="InterPro" id="IPR001155">
    <property type="entry name" value="OxRdtase_FMN_N"/>
</dbReference>
<dbReference type="GO" id="GO:0010181">
    <property type="term" value="F:FMN binding"/>
    <property type="evidence" value="ECO:0007669"/>
    <property type="project" value="InterPro"/>
</dbReference>
<dbReference type="GO" id="GO:0003959">
    <property type="term" value="F:NADPH dehydrogenase activity"/>
    <property type="evidence" value="ECO:0007669"/>
    <property type="project" value="InterPro"/>
</dbReference>
<dbReference type="SUPFAM" id="SSF51395">
    <property type="entry name" value="FMN-linked oxidoreductases"/>
    <property type="match status" value="1"/>
</dbReference>
<evidence type="ECO:0000313" key="2">
    <source>
        <dbReference type="EMBL" id="GGG21587.1"/>
    </source>
</evidence>
<dbReference type="GO" id="GO:0050661">
    <property type="term" value="F:NADP binding"/>
    <property type="evidence" value="ECO:0007669"/>
    <property type="project" value="InterPro"/>
</dbReference>
<gene>
    <name evidence="2" type="ORF">GCM10010964_07200</name>
</gene>
<feature type="domain" description="NADH:flavin oxidoreductase/NADH oxidase N-terminal" evidence="1">
    <location>
        <begin position="90"/>
        <end position="420"/>
    </location>
</feature>
<reference evidence="2 3" key="1">
    <citation type="journal article" date="2014" name="Int. J. Syst. Evol. Microbiol.">
        <title>Complete genome sequence of Corynebacterium casei LMG S-19264T (=DSM 44701T), isolated from a smear-ripened cheese.</title>
        <authorList>
            <consortium name="US DOE Joint Genome Institute (JGI-PGF)"/>
            <person name="Walter F."/>
            <person name="Albersmeier A."/>
            <person name="Kalinowski J."/>
            <person name="Ruckert C."/>
        </authorList>
    </citation>
    <scope>NUCLEOTIDE SEQUENCE [LARGE SCALE GENOMIC DNA]</scope>
    <source>
        <strain evidence="2 3">CGMCC 1.16330</strain>
    </source>
</reference>
<dbReference type="InterPro" id="IPR044152">
    <property type="entry name" value="YqjM-like"/>
</dbReference>
<dbReference type="Proteomes" id="UP000597507">
    <property type="component" value="Unassembled WGS sequence"/>
</dbReference>
<dbReference type="InterPro" id="IPR013785">
    <property type="entry name" value="Aldolase_TIM"/>
</dbReference>
<name>A0A8J2Z8P0_9PROT</name>
<sequence>MVTISYLALVERARRDGCTARLPDFPDLVVTAADLDALPAAARAALEQWLRQCGGAPPPPGVHAGAARAAAALRVPVEVAERPRPRCLSPYALRGMRLVNRLVVSPMAQYMAEDGVPGDWHAVHLGGLALGGAGLVVAEMTCVSPEARITPGCPGLWNDAQEAAWRRIVAFVHARTEARIGLQLGHAGRKGSTRPLWEGFSRPLAEGNWPLLAPSPIAWAEGSQVPRAATEEDLAGIAAQHAESARRAAAAGFDLVELHFAHGYLASSFLSPLSNRRADRFGGSLENRLRFPLMVLGAVRRAVPEAMPVTVRLSCTDWIEGGFTPEEAVQAAIAFRDAGCDMVVASSGQTDPRSRPPAGPMWQVPFARRIRAEAAMPTMAVGGITEPEQAEQVIAEGAADLVAVGRAALYDPWWARHWSHALRAPMPWPPPYAYGGHFARRHVLDPQTVEGRKPHDHAS</sequence>
<dbReference type="Gene3D" id="3.20.20.70">
    <property type="entry name" value="Aldolase class I"/>
    <property type="match status" value="1"/>
</dbReference>
<protein>
    <recommendedName>
        <fullName evidence="1">NADH:flavin oxidoreductase/NADH oxidase N-terminal domain-containing protein</fullName>
    </recommendedName>
</protein>
<comment type="caution">
    <text evidence="2">The sequence shown here is derived from an EMBL/GenBank/DDBJ whole genome shotgun (WGS) entry which is preliminary data.</text>
</comment>
<keyword evidence="3" id="KW-1185">Reference proteome</keyword>
<dbReference type="CDD" id="cd02932">
    <property type="entry name" value="OYE_YqiM_FMN"/>
    <property type="match status" value="1"/>
</dbReference>
<accession>A0A8J2Z8P0</accession>
<dbReference type="AlphaFoldDB" id="A0A8J2Z8P0"/>
<evidence type="ECO:0000313" key="3">
    <source>
        <dbReference type="Proteomes" id="UP000597507"/>
    </source>
</evidence>
<dbReference type="PANTHER" id="PTHR43303:SF3">
    <property type="entry name" value="BLR3436 PROTEIN"/>
    <property type="match status" value="1"/>
</dbReference>
<organism evidence="2 3">
    <name type="scientific">Caldovatus sediminis</name>
    <dbReference type="NCBI Taxonomy" id="2041189"/>
    <lineage>
        <taxon>Bacteria</taxon>
        <taxon>Pseudomonadati</taxon>
        <taxon>Pseudomonadota</taxon>
        <taxon>Alphaproteobacteria</taxon>
        <taxon>Acetobacterales</taxon>
        <taxon>Roseomonadaceae</taxon>
        <taxon>Caldovatus</taxon>
    </lineage>
</organism>
<dbReference type="EMBL" id="BMKS01000002">
    <property type="protein sequence ID" value="GGG21587.1"/>
    <property type="molecule type" value="Genomic_DNA"/>
</dbReference>
<dbReference type="Pfam" id="PF00724">
    <property type="entry name" value="Oxidored_FMN"/>
    <property type="match status" value="1"/>
</dbReference>
<proteinExistence type="predicted"/>
<dbReference type="PANTHER" id="PTHR43303">
    <property type="entry name" value="NADPH DEHYDROGENASE C23G7.10C-RELATED"/>
    <property type="match status" value="1"/>
</dbReference>